<proteinExistence type="predicted"/>
<dbReference type="InterPro" id="IPR029052">
    <property type="entry name" value="Metallo-depent_PP-like"/>
</dbReference>
<keyword evidence="5" id="KW-1185">Reference proteome</keyword>
<dbReference type="AlphaFoldDB" id="A0A518J0Y7"/>
<dbReference type="PANTHER" id="PTHR43143">
    <property type="entry name" value="METALLOPHOSPHOESTERASE, CALCINEURIN SUPERFAMILY"/>
    <property type="match status" value="1"/>
</dbReference>
<dbReference type="InterPro" id="IPR004843">
    <property type="entry name" value="Calcineurin-like_PHP"/>
</dbReference>
<dbReference type="PANTHER" id="PTHR43143:SF5">
    <property type="entry name" value="SECRETED PROTEIN"/>
    <property type="match status" value="1"/>
</dbReference>
<organism evidence="4 5">
    <name type="scientific">Rosistilla oblonga</name>
    <dbReference type="NCBI Taxonomy" id="2527990"/>
    <lineage>
        <taxon>Bacteria</taxon>
        <taxon>Pseudomonadati</taxon>
        <taxon>Planctomycetota</taxon>
        <taxon>Planctomycetia</taxon>
        <taxon>Pirellulales</taxon>
        <taxon>Pirellulaceae</taxon>
        <taxon>Rosistilla</taxon>
    </lineage>
</organism>
<dbReference type="InterPro" id="IPR051918">
    <property type="entry name" value="STPP_CPPED1"/>
</dbReference>
<keyword evidence="2" id="KW-0732">Signal</keyword>
<protein>
    <submittedName>
        <fullName evidence="4">Calcineurin-like phosphoesterase</fullName>
    </submittedName>
</protein>
<sequence length="369" mass="42238" precursor="true">MKRWILLGLVLLLLSCYSYASLSGQDRELDAPPGHASKSTPQANETSERDSDSFTLIVLPDTQGYADVRHKETQKHWPDIGDQRSCFFQQTEWIKQNKQKLNIAMAVHVGDITQTDHDAEWKIADTAFKVLDDHVPYVVCSGNHDMGYLPQNRGTSHSRDSRFNAYFGPARFINNPLYRPHFGVDAKQHFRKEGEIESYYLFLNAGGMKFLLITLEFKPRDESLAWANRVVSQHPDCRTIVVTHAYLTSKPGQRSSTDKYKVQGNSGEEIWKKFVSQHRNIFMVLSGHAMENRLTSKGKHGNLVLQVQADYWYWDIPKIKAGSGFLRIMTFYPGKNKIEVQTYSPVLDEFLTRPKSTYSLDYVMDGSAN</sequence>
<dbReference type="PROSITE" id="PS51257">
    <property type="entry name" value="PROKAR_LIPOPROTEIN"/>
    <property type="match status" value="1"/>
</dbReference>
<dbReference type="Proteomes" id="UP000316770">
    <property type="component" value="Chromosome"/>
</dbReference>
<feature type="domain" description="Calcineurin-like phosphoesterase" evidence="3">
    <location>
        <begin position="81"/>
        <end position="288"/>
    </location>
</feature>
<evidence type="ECO:0000313" key="5">
    <source>
        <dbReference type="Proteomes" id="UP000316770"/>
    </source>
</evidence>
<feature type="signal peptide" evidence="2">
    <location>
        <begin position="1"/>
        <end position="20"/>
    </location>
</feature>
<dbReference type="Gene3D" id="3.60.21.10">
    <property type="match status" value="1"/>
</dbReference>
<dbReference type="SUPFAM" id="SSF56300">
    <property type="entry name" value="Metallo-dependent phosphatases"/>
    <property type="match status" value="1"/>
</dbReference>
<dbReference type="RefSeq" id="WP_197452863.1">
    <property type="nucleotide sequence ID" value="NZ_CP036318.1"/>
</dbReference>
<evidence type="ECO:0000256" key="1">
    <source>
        <dbReference type="SAM" id="MobiDB-lite"/>
    </source>
</evidence>
<accession>A0A518J0Y7</accession>
<feature type="chain" id="PRO_5021995524" evidence="2">
    <location>
        <begin position="21"/>
        <end position="369"/>
    </location>
</feature>
<evidence type="ECO:0000259" key="3">
    <source>
        <dbReference type="Pfam" id="PF00149"/>
    </source>
</evidence>
<dbReference type="Pfam" id="PF00149">
    <property type="entry name" value="Metallophos"/>
    <property type="match status" value="1"/>
</dbReference>
<gene>
    <name evidence="4" type="ORF">Mal33_50310</name>
</gene>
<dbReference type="EMBL" id="CP036318">
    <property type="protein sequence ID" value="QDV59006.1"/>
    <property type="molecule type" value="Genomic_DNA"/>
</dbReference>
<reference evidence="4 5" key="1">
    <citation type="submission" date="2019-02" db="EMBL/GenBank/DDBJ databases">
        <title>Deep-cultivation of Planctomycetes and their phenomic and genomic characterization uncovers novel biology.</title>
        <authorList>
            <person name="Wiegand S."/>
            <person name="Jogler M."/>
            <person name="Boedeker C."/>
            <person name="Pinto D."/>
            <person name="Vollmers J."/>
            <person name="Rivas-Marin E."/>
            <person name="Kohn T."/>
            <person name="Peeters S.H."/>
            <person name="Heuer A."/>
            <person name="Rast P."/>
            <person name="Oberbeckmann S."/>
            <person name="Bunk B."/>
            <person name="Jeske O."/>
            <person name="Meyerdierks A."/>
            <person name="Storesund J.E."/>
            <person name="Kallscheuer N."/>
            <person name="Luecker S."/>
            <person name="Lage O.M."/>
            <person name="Pohl T."/>
            <person name="Merkel B.J."/>
            <person name="Hornburger P."/>
            <person name="Mueller R.-W."/>
            <person name="Bruemmer F."/>
            <person name="Labrenz M."/>
            <person name="Spormann A.M."/>
            <person name="Op den Camp H."/>
            <person name="Overmann J."/>
            <person name="Amann R."/>
            <person name="Jetten M.S.M."/>
            <person name="Mascher T."/>
            <person name="Medema M.H."/>
            <person name="Devos D.P."/>
            <person name="Kaster A.-K."/>
            <person name="Ovreas L."/>
            <person name="Rohde M."/>
            <person name="Galperin M.Y."/>
            <person name="Jogler C."/>
        </authorList>
    </citation>
    <scope>NUCLEOTIDE SEQUENCE [LARGE SCALE GENOMIC DNA]</scope>
    <source>
        <strain evidence="4 5">Mal33</strain>
    </source>
</reference>
<feature type="region of interest" description="Disordered" evidence="1">
    <location>
        <begin position="28"/>
        <end position="51"/>
    </location>
</feature>
<evidence type="ECO:0000256" key="2">
    <source>
        <dbReference type="SAM" id="SignalP"/>
    </source>
</evidence>
<evidence type="ECO:0000313" key="4">
    <source>
        <dbReference type="EMBL" id="QDV59006.1"/>
    </source>
</evidence>
<name>A0A518J0Y7_9BACT</name>
<dbReference type="GO" id="GO:0016787">
    <property type="term" value="F:hydrolase activity"/>
    <property type="evidence" value="ECO:0007669"/>
    <property type="project" value="InterPro"/>
</dbReference>